<dbReference type="AlphaFoldDB" id="A0A9D1GQS3"/>
<name>A0A9D1GQS3_9MOLU</name>
<feature type="transmembrane region" description="Helical" evidence="1">
    <location>
        <begin position="6"/>
        <end position="24"/>
    </location>
</feature>
<comment type="caution">
    <text evidence="2">The sequence shown here is derived from an EMBL/GenBank/DDBJ whole genome shotgun (WGS) entry which is preliminary data.</text>
</comment>
<dbReference type="Proteomes" id="UP000886758">
    <property type="component" value="Unassembled WGS sequence"/>
</dbReference>
<accession>A0A9D1GQS3</accession>
<feature type="transmembrane region" description="Helical" evidence="1">
    <location>
        <begin position="31"/>
        <end position="53"/>
    </location>
</feature>
<evidence type="ECO:0000313" key="2">
    <source>
        <dbReference type="EMBL" id="HIT49957.1"/>
    </source>
</evidence>
<gene>
    <name evidence="2" type="ORF">IAD46_02915</name>
</gene>
<reference evidence="2" key="1">
    <citation type="submission" date="2020-10" db="EMBL/GenBank/DDBJ databases">
        <authorList>
            <person name="Gilroy R."/>
        </authorList>
    </citation>
    <scope>NUCLEOTIDE SEQUENCE</scope>
    <source>
        <strain evidence="2">ChiW17-6978</strain>
    </source>
</reference>
<reference evidence="2" key="2">
    <citation type="journal article" date="2021" name="PeerJ">
        <title>Extensive microbial diversity within the chicken gut microbiome revealed by metagenomics and culture.</title>
        <authorList>
            <person name="Gilroy R."/>
            <person name="Ravi A."/>
            <person name="Getino M."/>
            <person name="Pursley I."/>
            <person name="Horton D.L."/>
            <person name="Alikhan N.F."/>
            <person name="Baker D."/>
            <person name="Gharbi K."/>
            <person name="Hall N."/>
            <person name="Watson M."/>
            <person name="Adriaenssens E.M."/>
            <person name="Foster-Nyarko E."/>
            <person name="Jarju S."/>
            <person name="Secka A."/>
            <person name="Antonio M."/>
            <person name="Oren A."/>
            <person name="Chaudhuri R.R."/>
            <person name="La Ragione R."/>
            <person name="Hildebrand F."/>
            <person name="Pallen M.J."/>
        </authorList>
    </citation>
    <scope>NUCLEOTIDE SEQUENCE</scope>
    <source>
        <strain evidence="2">ChiW17-6978</strain>
    </source>
</reference>
<proteinExistence type="predicted"/>
<feature type="transmembrane region" description="Helical" evidence="1">
    <location>
        <begin position="65"/>
        <end position="93"/>
    </location>
</feature>
<protein>
    <submittedName>
        <fullName evidence="2">Uncharacterized protein</fullName>
    </submittedName>
</protein>
<feature type="transmembrane region" description="Helical" evidence="1">
    <location>
        <begin position="143"/>
        <end position="167"/>
    </location>
</feature>
<organism evidence="2 3">
    <name type="scientific">Candidatus Pelethenecus faecipullorum</name>
    <dbReference type="NCBI Taxonomy" id="2840900"/>
    <lineage>
        <taxon>Bacteria</taxon>
        <taxon>Bacillati</taxon>
        <taxon>Mycoplasmatota</taxon>
        <taxon>Mollicutes</taxon>
        <taxon>Candidatus Pelethenecus</taxon>
    </lineage>
</organism>
<sequence length="288" mass="32382">MNFISLAVSVFISNYIFIIIIRLLPIRRKRLWQGILITLGDLAMMVTYATILIDSLQPPVSIDNLLFGLGSILGIFLGYAAAMMIVLDGVTLFRSKRYREFERAVKQKDGPSVSKKILGTLMLVVSAILLGYAIVVLCHYSSAVLIPLIGAMIGFALTLSVSIYFFISAKPLKSSLKAGAVWLLIQYPGQTELYEQSLDGPITEKNALAPLFETYLPDDYGFIITPHKKYHIIGIKMRQPNPLLLEKLSVTPVDLTPYQEVLTYFKKYERHKIYLDENNQITKVVSIK</sequence>
<evidence type="ECO:0000256" key="1">
    <source>
        <dbReference type="SAM" id="Phobius"/>
    </source>
</evidence>
<keyword evidence="1" id="KW-0472">Membrane</keyword>
<feature type="transmembrane region" description="Helical" evidence="1">
    <location>
        <begin position="117"/>
        <end position="137"/>
    </location>
</feature>
<dbReference type="EMBL" id="DVLF01000093">
    <property type="protein sequence ID" value="HIT49957.1"/>
    <property type="molecule type" value="Genomic_DNA"/>
</dbReference>
<keyword evidence="1" id="KW-1133">Transmembrane helix</keyword>
<keyword evidence="1" id="KW-0812">Transmembrane</keyword>
<evidence type="ECO:0000313" key="3">
    <source>
        <dbReference type="Proteomes" id="UP000886758"/>
    </source>
</evidence>